<name>A0A2K8UEF2_9GAMM</name>
<keyword evidence="2" id="KW-1185">Reference proteome</keyword>
<dbReference type="RefSeq" id="WP_100921552.1">
    <property type="nucleotide sequence ID" value="NZ_CP020370.1"/>
</dbReference>
<gene>
    <name evidence="1" type="ORF">THSYN_24990</name>
</gene>
<protein>
    <recommendedName>
        <fullName evidence="3">WavE lipopolysaccharide synthesis</fullName>
    </recommendedName>
</protein>
<dbReference type="Pfam" id="PF07507">
    <property type="entry name" value="WavE"/>
    <property type="match status" value="1"/>
</dbReference>
<accession>A0A2K8UEF2</accession>
<evidence type="ECO:0000313" key="1">
    <source>
        <dbReference type="EMBL" id="AUB83877.1"/>
    </source>
</evidence>
<evidence type="ECO:0000313" key="2">
    <source>
        <dbReference type="Proteomes" id="UP000232638"/>
    </source>
</evidence>
<dbReference type="OrthoDB" id="6716726at2"/>
<sequence length="319" mass="37193">MSAISNGDITFVIQGPVSFHNDINVTEKCIDSIKTNFPGAPIILSTWPSNYSRSDILVLYNQDPGEIDTTNRYFKNYNRMVVGTHNGLLAVRTKYAVRLRSDFWLDSTSCLKDALDKIDSPNVRRFGLAARVLMGMSYDRNPLFPYYISDIFHAGFQRDLLQIWNGKLVENKNNITICRKSFLASCLYAPLYKCDVSERMDYPFHSEQQLCLDFLLRIGIKFRFSAHDDVRFFEVIQSYKVLSQVFLAWSSYELGLRSYKYPVPHSDYDCVTWKLAEAYELNIKAKIIFLLHLLRFFVIKHKAYIRVMIRAIKKYISLR</sequence>
<evidence type="ECO:0008006" key="3">
    <source>
        <dbReference type="Google" id="ProtNLM"/>
    </source>
</evidence>
<dbReference type="Proteomes" id="UP000232638">
    <property type="component" value="Chromosome"/>
</dbReference>
<dbReference type="AlphaFoldDB" id="A0A2K8UEF2"/>
<dbReference type="EMBL" id="CP020370">
    <property type="protein sequence ID" value="AUB83877.1"/>
    <property type="molecule type" value="Genomic_DNA"/>
</dbReference>
<dbReference type="KEGG" id="tsy:THSYN_24990"/>
<organism evidence="1 2">
    <name type="scientific">Candidatus Thiodictyon syntrophicum</name>
    <dbReference type="NCBI Taxonomy" id="1166950"/>
    <lineage>
        <taxon>Bacteria</taxon>
        <taxon>Pseudomonadati</taxon>
        <taxon>Pseudomonadota</taxon>
        <taxon>Gammaproteobacteria</taxon>
        <taxon>Chromatiales</taxon>
        <taxon>Chromatiaceae</taxon>
        <taxon>Thiodictyon</taxon>
    </lineage>
</organism>
<proteinExistence type="predicted"/>
<dbReference type="InterPro" id="IPR011122">
    <property type="entry name" value="WavE"/>
</dbReference>
<reference evidence="1 2" key="1">
    <citation type="submission" date="2017-03" db="EMBL/GenBank/DDBJ databases">
        <title>Complete genome sequence of Candidatus 'Thiodictyon syntrophicum' sp. nov. strain Cad16T, a photolithoautotroph purple sulfur bacterium isolated from an alpine meromictic lake.</title>
        <authorList>
            <person name="Luedin S.M."/>
            <person name="Pothier J.F."/>
            <person name="Danza F."/>
            <person name="Storelli N."/>
            <person name="Wittwer M."/>
            <person name="Tonolla M."/>
        </authorList>
    </citation>
    <scope>NUCLEOTIDE SEQUENCE [LARGE SCALE GENOMIC DNA]</scope>
    <source>
        <strain evidence="1 2">Cad16T</strain>
    </source>
</reference>